<feature type="compositionally biased region" description="Low complexity" evidence="2">
    <location>
        <begin position="886"/>
        <end position="903"/>
    </location>
</feature>
<feature type="region of interest" description="Disordered" evidence="2">
    <location>
        <begin position="379"/>
        <end position="416"/>
    </location>
</feature>
<dbReference type="EMBL" id="CP039346">
    <property type="protein sequence ID" value="QCD80314.1"/>
    <property type="molecule type" value="Genomic_DNA"/>
</dbReference>
<dbReference type="InterPro" id="IPR017441">
    <property type="entry name" value="Protein_kinase_ATP_BS"/>
</dbReference>
<dbReference type="SUPFAM" id="SSF56112">
    <property type="entry name" value="Protein kinase-like (PK-like)"/>
    <property type="match status" value="6"/>
</dbReference>
<feature type="compositionally biased region" description="Low complexity" evidence="2">
    <location>
        <begin position="548"/>
        <end position="565"/>
    </location>
</feature>
<keyword evidence="3" id="KW-0808">Transferase</keyword>
<evidence type="ECO:0000256" key="2">
    <source>
        <dbReference type="SAM" id="MobiDB-lite"/>
    </source>
</evidence>
<dbReference type="GO" id="GO:0016301">
    <property type="term" value="F:kinase activity"/>
    <property type="evidence" value="ECO:0007669"/>
    <property type="project" value="UniProtKB-KW"/>
</dbReference>
<feature type="binding site" evidence="1">
    <location>
        <position position="977"/>
    </location>
    <ligand>
        <name>ATP</name>
        <dbReference type="ChEBI" id="CHEBI:30616"/>
    </ligand>
</feature>
<dbReference type="AlphaFoldDB" id="A0A4D6L075"/>
<dbReference type="InterPro" id="IPR011009">
    <property type="entry name" value="Kinase-like_dom_sf"/>
</dbReference>
<gene>
    <name evidence="3" type="ORF">DEO72_LG2g635</name>
</gene>
<keyword evidence="4" id="KW-1185">Reference proteome</keyword>
<dbReference type="Proteomes" id="UP000501690">
    <property type="component" value="Linkage Group LG2"/>
</dbReference>
<feature type="region of interest" description="Disordered" evidence="2">
    <location>
        <begin position="717"/>
        <end position="754"/>
    </location>
</feature>
<feature type="compositionally biased region" description="Low complexity" evidence="2">
    <location>
        <begin position="210"/>
        <end position="227"/>
    </location>
</feature>
<accession>A0A4D6L075</accession>
<dbReference type="GO" id="GO:0005524">
    <property type="term" value="F:ATP binding"/>
    <property type="evidence" value="ECO:0007669"/>
    <property type="project" value="UniProtKB-UniRule"/>
</dbReference>
<feature type="compositionally biased region" description="Low complexity" evidence="2">
    <location>
        <begin position="379"/>
        <end position="396"/>
    </location>
</feature>
<sequence length="1019" mass="107095">MVKNGRTEFSAGLSKIRLIQNDNSTSGGGCSSQFGGSSSLFGPSSGNNHTSGNNTSTPFWGSDNSHTSGVRDGGEFSQGEILNAPNSRVFTFAELRAATKNFRADSVIGEGGFGRVYKGFIRGEGLTIAIKKWNPGSLQGVAEWQSINKSMGNCCSHSSSSNGDDHPNAKNHLGRTEFSAGLSKIRLIQNDNSTSGGGCSSQFGGSSSLFGPSSGNNHTSGNNTSTPFWGSDNSHTSGVRDGGEFSQGEILNAPNSRVFTFAELRAATKNFRADSVIGEGGFGRVYKGFIRGEGLTIAIKKWNPGSLQGVAEWQSINKSMGNCCSHSSSSNGDDHPNAKNHLGRTEFSAGLSKIRLIQNDNSTSGGGCSSQFGGSSSLFGPSSGNNHTSGNNTSTPFWGSDNSHTSGVRDGGEFSQGEILNAPNSRVFTFAELRAATKNFRADSVIGEGGFGRVYKGFIRGEGLTIAIKKWNPGSLQGVAEWQSINKSMGNCCSHSSSSNGDDHPNAKNHLGRTEFSAGLSKIRLIQNDNSTSGGGCSSQFGGSSSLFGPSSGNNHTSGNNTSTPFWGSDNSHTSGVRDGGEFSQGEILNAPNSRVFTFAELRAATKNFRADSVIGEGGFGRVYKGFIRGEGLTIAIKKWNPGSLQGVAEWQSINKSMGNCCSHSSSSNGDDHPNAKNHLGRTEFSAGLSKIRLIQNDNSTSGGGCSSQFGGSSSLFGPSSGNNHTSGNNTSTPFWGSDNSHTSGVRDGGEFSQGEILNAPNSRVFTFAELRAATKNFRADSVIGEGGFGRVYKGFIRGEGLTIAIKKWNPGSLQGVAEWQSINKSMGNCCSHSSSSNGDDHPNAKNHLGRTEFSAGLSKIRLIQNDNSTSGGGCSSQFGGSSSLFGPSSGNNHTSGNNTSTPFWGSDNSHTSGVRDGGEFSQGEILNAPNSRVFTFAELRAATKNFRADSVIGEGGFGRVYKGFIRGEGLTIAIKKWNPGSLQGVAEWQENDGSKWVIFTMSQQLFVPGAHFFLYAPP</sequence>
<dbReference type="InterPro" id="IPR050823">
    <property type="entry name" value="Plant_Ser_Thr_Prot_Kinase"/>
</dbReference>
<dbReference type="Gene3D" id="3.30.200.20">
    <property type="entry name" value="Phosphorylase Kinase, domain 1"/>
    <property type="match status" value="6"/>
</dbReference>
<feature type="region of interest" description="Disordered" evidence="2">
    <location>
        <begin position="548"/>
        <end position="585"/>
    </location>
</feature>
<dbReference type="PROSITE" id="PS00107">
    <property type="entry name" value="PROTEIN_KINASE_ATP"/>
    <property type="match status" value="1"/>
</dbReference>
<keyword evidence="1" id="KW-0547">Nucleotide-binding</keyword>
<keyword evidence="3" id="KW-0418">Kinase</keyword>
<name>A0A4D6L075_VIGUN</name>
<feature type="region of interest" description="Disordered" evidence="2">
    <location>
        <begin position="886"/>
        <end position="923"/>
    </location>
</feature>
<reference evidence="3 4" key="1">
    <citation type="submission" date="2019-04" db="EMBL/GenBank/DDBJ databases">
        <title>An improved genome assembly and genetic linkage map for asparagus bean, Vigna unguiculata ssp. sesquipedialis.</title>
        <authorList>
            <person name="Xia Q."/>
            <person name="Zhang R."/>
            <person name="Dong Y."/>
        </authorList>
    </citation>
    <scope>NUCLEOTIDE SEQUENCE [LARGE SCALE GENOMIC DNA]</scope>
    <source>
        <tissue evidence="3">Leaf</tissue>
    </source>
</reference>
<evidence type="ECO:0000313" key="4">
    <source>
        <dbReference type="Proteomes" id="UP000501690"/>
    </source>
</evidence>
<feature type="compositionally biased region" description="Low complexity" evidence="2">
    <location>
        <begin position="37"/>
        <end position="58"/>
    </location>
</feature>
<feature type="compositionally biased region" description="Low complexity" evidence="2">
    <location>
        <begin position="717"/>
        <end position="734"/>
    </location>
</feature>
<evidence type="ECO:0000256" key="1">
    <source>
        <dbReference type="PROSITE-ProRule" id="PRU10141"/>
    </source>
</evidence>
<evidence type="ECO:0000313" key="3">
    <source>
        <dbReference type="EMBL" id="QCD80314.1"/>
    </source>
</evidence>
<organism evidence="3 4">
    <name type="scientific">Vigna unguiculata</name>
    <name type="common">Cowpea</name>
    <dbReference type="NCBI Taxonomy" id="3917"/>
    <lineage>
        <taxon>Eukaryota</taxon>
        <taxon>Viridiplantae</taxon>
        <taxon>Streptophyta</taxon>
        <taxon>Embryophyta</taxon>
        <taxon>Tracheophyta</taxon>
        <taxon>Spermatophyta</taxon>
        <taxon>Magnoliopsida</taxon>
        <taxon>eudicotyledons</taxon>
        <taxon>Gunneridae</taxon>
        <taxon>Pentapetalae</taxon>
        <taxon>rosids</taxon>
        <taxon>fabids</taxon>
        <taxon>Fabales</taxon>
        <taxon>Fabaceae</taxon>
        <taxon>Papilionoideae</taxon>
        <taxon>50 kb inversion clade</taxon>
        <taxon>NPAAA clade</taxon>
        <taxon>indigoferoid/millettioid clade</taxon>
        <taxon>Phaseoleae</taxon>
        <taxon>Vigna</taxon>
    </lineage>
</organism>
<feature type="region of interest" description="Disordered" evidence="2">
    <location>
        <begin position="210"/>
        <end position="235"/>
    </location>
</feature>
<feature type="region of interest" description="Disordered" evidence="2">
    <location>
        <begin position="37"/>
        <end position="71"/>
    </location>
</feature>
<keyword evidence="1" id="KW-0067">ATP-binding</keyword>
<protein>
    <submittedName>
        <fullName evidence="3">Protein kinase</fullName>
    </submittedName>
</protein>
<dbReference type="PANTHER" id="PTHR45621">
    <property type="entry name" value="OS01G0588500 PROTEIN-RELATED"/>
    <property type="match status" value="1"/>
</dbReference>
<proteinExistence type="predicted"/>